<organism evidence="1 2">
    <name type="scientific">Jeotgalibacillus terrae</name>
    <dbReference type="NCBI Taxonomy" id="587735"/>
    <lineage>
        <taxon>Bacteria</taxon>
        <taxon>Bacillati</taxon>
        <taxon>Bacillota</taxon>
        <taxon>Bacilli</taxon>
        <taxon>Bacillales</taxon>
        <taxon>Caryophanaceae</taxon>
        <taxon>Jeotgalibacillus</taxon>
    </lineage>
</organism>
<sequence length="107" mass="12344">MKLKIGEYLITTDPLNFKLEQQVQKTDESGEPLQGQYITRFVGYYPNYERACTALLDHQIKVSDAENLAEMLEILLNAKREIIAAVKERSFTHEEPQTAEETRILVD</sequence>
<reference evidence="2" key="1">
    <citation type="journal article" date="2019" name="Int. J. Syst. Evol. Microbiol.">
        <title>The Global Catalogue of Microorganisms (GCM) 10K type strain sequencing project: providing services to taxonomists for standard genome sequencing and annotation.</title>
        <authorList>
            <consortium name="The Broad Institute Genomics Platform"/>
            <consortium name="The Broad Institute Genome Sequencing Center for Infectious Disease"/>
            <person name="Wu L."/>
            <person name="Ma J."/>
        </authorList>
    </citation>
    <scope>NUCLEOTIDE SEQUENCE [LARGE SCALE GENOMIC DNA]</scope>
    <source>
        <strain evidence="2">KCTC 13528</strain>
    </source>
</reference>
<evidence type="ECO:0000313" key="1">
    <source>
        <dbReference type="EMBL" id="MFD2911321.1"/>
    </source>
</evidence>
<keyword evidence="2" id="KW-1185">Reference proteome</keyword>
<dbReference type="RefSeq" id="WP_204727913.1">
    <property type="nucleotide sequence ID" value="NZ_JAFBDK010000001.1"/>
</dbReference>
<gene>
    <name evidence="1" type="ORF">ACFS5P_05495</name>
</gene>
<dbReference type="Proteomes" id="UP001597561">
    <property type="component" value="Unassembled WGS sequence"/>
</dbReference>
<evidence type="ECO:0000313" key="2">
    <source>
        <dbReference type="Proteomes" id="UP001597561"/>
    </source>
</evidence>
<comment type="caution">
    <text evidence="1">The sequence shown here is derived from an EMBL/GenBank/DDBJ whole genome shotgun (WGS) entry which is preliminary data.</text>
</comment>
<evidence type="ECO:0008006" key="3">
    <source>
        <dbReference type="Google" id="ProtNLM"/>
    </source>
</evidence>
<name>A0ABW5ZFQ2_9BACL</name>
<accession>A0ABW5ZFQ2</accession>
<protein>
    <recommendedName>
        <fullName evidence="3">DUF5405 domain-containing protein</fullName>
    </recommendedName>
</protein>
<dbReference type="EMBL" id="JBHUPG010000008">
    <property type="protein sequence ID" value="MFD2911321.1"/>
    <property type="molecule type" value="Genomic_DNA"/>
</dbReference>
<proteinExistence type="predicted"/>